<comment type="caution">
    <text evidence="2">The sequence shown here is derived from an EMBL/GenBank/DDBJ whole genome shotgun (WGS) entry which is preliminary data.</text>
</comment>
<feature type="region of interest" description="Disordered" evidence="1">
    <location>
        <begin position="67"/>
        <end position="87"/>
    </location>
</feature>
<dbReference type="AlphaFoldDB" id="K0TRG4"/>
<dbReference type="OrthoDB" id="439808at2759"/>
<accession>K0TRG4</accession>
<dbReference type="Proteomes" id="UP000266841">
    <property type="component" value="Unassembled WGS sequence"/>
</dbReference>
<name>K0TRG4_THAOC</name>
<gene>
    <name evidence="2" type="ORF">THAOC_00396</name>
</gene>
<evidence type="ECO:0000313" key="2">
    <source>
        <dbReference type="EMBL" id="EJK77752.1"/>
    </source>
</evidence>
<proteinExistence type="predicted"/>
<dbReference type="eggNOG" id="ENOG502S2CN">
    <property type="taxonomic scope" value="Eukaryota"/>
</dbReference>
<evidence type="ECO:0000313" key="3">
    <source>
        <dbReference type="Proteomes" id="UP000266841"/>
    </source>
</evidence>
<sequence>MHHRSFLATPLIVVAFGTMAQCFLPWPLRSFRRFATARLAESILPEFAWRAREGCWRPDVRDVEKISWGQPAKKKRTGSRGTPHRLNEEERRAFDQARRNGYLQVTGSAWRAQRRDAPLLNSYRSLCDARAKPMIVLHKLRPCSYSDKLVDKLVVDLSPLRLPRDYQMLELRLVEVILAEFGIQCESLDEILTSDGEDDDEEDA</sequence>
<dbReference type="EMBL" id="AGNL01000453">
    <property type="protein sequence ID" value="EJK77752.1"/>
    <property type="molecule type" value="Genomic_DNA"/>
</dbReference>
<organism evidence="2 3">
    <name type="scientific">Thalassiosira oceanica</name>
    <name type="common">Marine diatom</name>
    <dbReference type="NCBI Taxonomy" id="159749"/>
    <lineage>
        <taxon>Eukaryota</taxon>
        <taxon>Sar</taxon>
        <taxon>Stramenopiles</taxon>
        <taxon>Ochrophyta</taxon>
        <taxon>Bacillariophyta</taxon>
        <taxon>Coscinodiscophyceae</taxon>
        <taxon>Thalassiosirophycidae</taxon>
        <taxon>Thalassiosirales</taxon>
        <taxon>Thalassiosiraceae</taxon>
        <taxon>Thalassiosira</taxon>
    </lineage>
</organism>
<reference evidence="2 3" key="1">
    <citation type="journal article" date="2012" name="Genome Biol.">
        <title>Genome and low-iron response of an oceanic diatom adapted to chronic iron limitation.</title>
        <authorList>
            <person name="Lommer M."/>
            <person name="Specht M."/>
            <person name="Roy A.S."/>
            <person name="Kraemer L."/>
            <person name="Andreson R."/>
            <person name="Gutowska M.A."/>
            <person name="Wolf J."/>
            <person name="Bergner S.V."/>
            <person name="Schilhabel M.B."/>
            <person name="Klostermeier U.C."/>
            <person name="Beiko R.G."/>
            <person name="Rosenstiel P."/>
            <person name="Hippler M."/>
            <person name="Laroche J."/>
        </authorList>
    </citation>
    <scope>NUCLEOTIDE SEQUENCE [LARGE SCALE GENOMIC DNA]</scope>
    <source>
        <strain evidence="2 3">CCMP1005</strain>
    </source>
</reference>
<protein>
    <submittedName>
        <fullName evidence="2">Uncharacterized protein</fullName>
    </submittedName>
</protein>
<feature type="non-terminal residue" evidence="2">
    <location>
        <position position="204"/>
    </location>
</feature>
<keyword evidence="3" id="KW-1185">Reference proteome</keyword>
<evidence type="ECO:0000256" key="1">
    <source>
        <dbReference type="SAM" id="MobiDB-lite"/>
    </source>
</evidence>